<protein>
    <submittedName>
        <fullName evidence="1">Tetratricopeptide repeat protein</fullName>
    </submittedName>
</protein>
<accession>A0A0J7K1G9</accession>
<comment type="caution">
    <text evidence="1">The sequence shown here is derived from an EMBL/GenBank/DDBJ whole genome shotgun (WGS) entry which is preliminary data.</text>
</comment>
<gene>
    <name evidence="1" type="ORF">RF55_18550</name>
</gene>
<evidence type="ECO:0000313" key="2">
    <source>
        <dbReference type="Proteomes" id="UP000036403"/>
    </source>
</evidence>
<reference evidence="1 2" key="1">
    <citation type="submission" date="2015-04" db="EMBL/GenBank/DDBJ databases">
        <title>Lasius niger genome sequencing.</title>
        <authorList>
            <person name="Konorov E.A."/>
            <person name="Nikitin M.A."/>
            <person name="Kirill M.V."/>
            <person name="Chang P."/>
        </authorList>
    </citation>
    <scope>NUCLEOTIDE SEQUENCE [LARGE SCALE GENOMIC DNA]</scope>
    <source>
        <tissue evidence="1">Whole</tissue>
    </source>
</reference>
<dbReference type="PaxDb" id="67767-A0A0J7K1G9"/>
<sequence length="113" mass="13598">MYLRVLKETRFFNSIRVHIIGPTYYKIIARLSSLNLQVTDLRKGQKKILEKFECISEQKNRQPQSPKEVEIIDIWYNLQLKDEVALQELEHKLKEDDKYRKKLVNINLPQNIE</sequence>
<dbReference type="AlphaFoldDB" id="A0A0J7K1G9"/>
<proteinExistence type="predicted"/>
<name>A0A0J7K1G9_LASNI</name>
<dbReference type="Proteomes" id="UP000036403">
    <property type="component" value="Unassembled WGS sequence"/>
</dbReference>
<evidence type="ECO:0000313" key="1">
    <source>
        <dbReference type="EMBL" id="KMQ84036.1"/>
    </source>
</evidence>
<keyword evidence="2" id="KW-1185">Reference proteome</keyword>
<dbReference type="EMBL" id="LBMM01017580">
    <property type="protein sequence ID" value="KMQ84036.1"/>
    <property type="molecule type" value="Genomic_DNA"/>
</dbReference>
<organism evidence="1 2">
    <name type="scientific">Lasius niger</name>
    <name type="common">Black garden ant</name>
    <dbReference type="NCBI Taxonomy" id="67767"/>
    <lineage>
        <taxon>Eukaryota</taxon>
        <taxon>Metazoa</taxon>
        <taxon>Ecdysozoa</taxon>
        <taxon>Arthropoda</taxon>
        <taxon>Hexapoda</taxon>
        <taxon>Insecta</taxon>
        <taxon>Pterygota</taxon>
        <taxon>Neoptera</taxon>
        <taxon>Endopterygota</taxon>
        <taxon>Hymenoptera</taxon>
        <taxon>Apocrita</taxon>
        <taxon>Aculeata</taxon>
        <taxon>Formicoidea</taxon>
        <taxon>Formicidae</taxon>
        <taxon>Formicinae</taxon>
        <taxon>Lasius</taxon>
        <taxon>Lasius</taxon>
    </lineage>
</organism>